<dbReference type="InterPro" id="IPR051693">
    <property type="entry name" value="UPF0046_metallophosphoest"/>
</dbReference>
<dbReference type="KEGG" id="ncon:LC1Nh_0542"/>
<evidence type="ECO:0000259" key="1">
    <source>
        <dbReference type="Pfam" id="PF00149"/>
    </source>
</evidence>
<dbReference type="Proteomes" id="UP000377803">
    <property type="component" value="Chromosome"/>
</dbReference>
<gene>
    <name evidence="2" type="ORF">LC1Nh_0542</name>
</gene>
<dbReference type="GO" id="GO:0016787">
    <property type="term" value="F:hydrolase activity"/>
    <property type="evidence" value="ECO:0007669"/>
    <property type="project" value="InterPro"/>
</dbReference>
<evidence type="ECO:0000313" key="3">
    <source>
        <dbReference type="Proteomes" id="UP000377803"/>
    </source>
</evidence>
<dbReference type="PANTHER" id="PTHR12905">
    <property type="entry name" value="METALLOPHOSPHOESTERASE"/>
    <property type="match status" value="1"/>
</dbReference>
<sequence length="208" mass="23405">MTLKILVTSDFHKKEDLKEAAIEEANNGDYDLFVNLGDYMDEDYAEELFDEIEVAGVGSTGNRDMMFSSEFLDGPVPVYNFLEADIDDEYKLILIGGDFPEDVKEQVEDLVEDYDNDKVIIGSHYPPHKVGDRVHSGKRIGFEQFREIIIKHKPALWMNGHVHEDFGERQLMGTPVLNAAADETGKAFSVTIGDEGGVEEIEEITLVE</sequence>
<protein>
    <submittedName>
        <fullName evidence="2">Putative phosphoesterase, Icc family</fullName>
    </submittedName>
</protein>
<dbReference type="EMBL" id="CP040089">
    <property type="protein sequence ID" value="QGA80440.1"/>
    <property type="molecule type" value="Genomic_DNA"/>
</dbReference>
<evidence type="ECO:0000313" key="2">
    <source>
        <dbReference type="EMBL" id="QGA80440.1"/>
    </source>
</evidence>
<keyword evidence="3" id="KW-1185">Reference proteome</keyword>
<accession>A0A5Q0UGV8</accession>
<feature type="domain" description="Calcineurin-like phosphoesterase" evidence="1">
    <location>
        <begin position="3"/>
        <end position="164"/>
    </location>
</feature>
<dbReference type="Gene3D" id="3.60.21.10">
    <property type="match status" value="1"/>
</dbReference>
<dbReference type="InterPro" id="IPR029052">
    <property type="entry name" value="Metallo-depent_PP-like"/>
</dbReference>
<dbReference type="Pfam" id="PF00149">
    <property type="entry name" value="Metallophos"/>
    <property type="match status" value="1"/>
</dbReference>
<reference evidence="3" key="1">
    <citation type="submission" date="2019-05" db="EMBL/GenBank/DDBJ databases">
        <title>Candidatus Nanohalobium constans, a novel model system to study the DPANN nano-sized archaea: genomic and physiological characterization of a nanoarchaeon co-cultured with its chitinotrophic host.</title>
        <authorList>
            <person name="La Cono V."/>
            <person name="Arcadi E."/>
            <person name="Crisafi F."/>
            <person name="Denaro R."/>
            <person name="La Spada G."/>
            <person name="Messina E."/>
            <person name="Smedile F."/>
            <person name="Toshchakov S.V."/>
            <person name="Shevchenko M.A."/>
            <person name="Golyshin P.N."/>
            <person name="Golyshina O.V."/>
            <person name="Ferrer M."/>
            <person name="Rohde M."/>
            <person name="Mushegian A."/>
            <person name="Sorokin D.Y."/>
            <person name="Giuliano L."/>
            <person name="Yakimov M.M."/>
        </authorList>
    </citation>
    <scope>NUCLEOTIDE SEQUENCE [LARGE SCALE GENOMIC DNA]</scope>
    <source>
        <strain evidence="3">LC1Nh</strain>
    </source>
</reference>
<dbReference type="SUPFAM" id="SSF56300">
    <property type="entry name" value="Metallo-dependent phosphatases"/>
    <property type="match status" value="1"/>
</dbReference>
<dbReference type="RefSeq" id="WP_153550180.1">
    <property type="nucleotide sequence ID" value="NZ_CP040089.1"/>
</dbReference>
<dbReference type="AlphaFoldDB" id="A0A5Q0UGV8"/>
<organism evidence="2 3">
    <name type="scientific">Candidatus Nanohalobium constans</name>
    <dbReference type="NCBI Taxonomy" id="2565781"/>
    <lineage>
        <taxon>Archaea</taxon>
        <taxon>Candidatus Nanohalarchaeota</taxon>
        <taxon>Candidatus Nanohalobia</taxon>
        <taxon>Candidatus Nanohalobiales</taxon>
        <taxon>Candidatus Nanohalobiaceae</taxon>
        <taxon>Candidatus Nanohalobium</taxon>
    </lineage>
</organism>
<dbReference type="PANTHER" id="PTHR12905:SF0">
    <property type="entry name" value="CALCINEURIN-LIKE PHOSPHOESTERASE DOMAIN-CONTAINING PROTEIN"/>
    <property type="match status" value="1"/>
</dbReference>
<proteinExistence type="predicted"/>
<name>A0A5Q0UGV8_9ARCH</name>
<dbReference type="InterPro" id="IPR004843">
    <property type="entry name" value="Calcineurin-like_PHP"/>
</dbReference>
<dbReference type="GeneID" id="42364927"/>